<dbReference type="InterPro" id="IPR012337">
    <property type="entry name" value="RNaseH-like_sf"/>
</dbReference>
<feature type="domain" description="Integrase catalytic" evidence="2">
    <location>
        <begin position="72"/>
        <end position="185"/>
    </location>
</feature>
<feature type="non-terminal residue" evidence="3">
    <location>
        <position position="349"/>
    </location>
</feature>
<dbReference type="OrthoDB" id="446925at2759"/>
<accession>J0CYE0</accession>
<name>J0CYE0_AURST</name>
<dbReference type="GO" id="GO:0015074">
    <property type="term" value="P:DNA integration"/>
    <property type="evidence" value="ECO:0007669"/>
    <property type="project" value="InterPro"/>
</dbReference>
<dbReference type="eggNOG" id="KOG0017">
    <property type="taxonomic scope" value="Eukaryota"/>
</dbReference>
<dbReference type="InParanoid" id="J0CYE0"/>
<dbReference type="OMA" id="RGQMANA"/>
<protein>
    <recommendedName>
        <fullName evidence="2">Integrase catalytic domain-containing protein</fullName>
    </recommendedName>
</protein>
<keyword evidence="1" id="KW-0694">RNA-binding</keyword>
<dbReference type="GO" id="GO:0005634">
    <property type="term" value="C:nucleus"/>
    <property type="evidence" value="ECO:0007669"/>
    <property type="project" value="UniProtKB-ARBA"/>
</dbReference>
<dbReference type="InterPro" id="IPR050951">
    <property type="entry name" value="Retrovirus_Pol_polyprotein"/>
</dbReference>
<dbReference type="Pfam" id="PF17921">
    <property type="entry name" value="Integrase_H2C2"/>
    <property type="match status" value="1"/>
</dbReference>
<evidence type="ECO:0000313" key="3">
    <source>
        <dbReference type="EMBL" id="EJD36313.1"/>
    </source>
</evidence>
<dbReference type="GO" id="GO:0003723">
    <property type="term" value="F:RNA binding"/>
    <property type="evidence" value="ECO:0007669"/>
    <property type="project" value="UniProtKB-KW"/>
</dbReference>
<gene>
    <name evidence="3" type="ORF">AURDEDRAFT_33892</name>
</gene>
<sequence length="349" mass="40051">IRDAHDELGHKGAFPPRTTIRKRFWWPGLEDDVRWWCGTCQLCQERQRTAVHIPPTVARIATLFQKCYMDTMFMPVLTGLVSRIVTDNGAPYVKALDWLAEKYGIRHIRISGYNSQANGAIEAKHYSVRESIRGNHSSVIPPIVKLSDDNIYRWPEVAHLIFWAERVTVRRSTGMSPYYMVHGVEPVMPFDLAEATFLSPALKPGMTTEELIALRARQLAQRPEDLEAARQRVYAARFPSLRQLIDRFKHSIRDYDFKPGALVMVKNTVAEAEIGWRKFEDKYFGPQVVVKRHRGGSYVLAELDGSIAMLRCAAFRVVPYYPRLGEIFDISGILEEGRQRVEQMEAEDV</sequence>
<dbReference type="PROSITE" id="PS50994">
    <property type="entry name" value="INTEGRASE"/>
    <property type="match status" value="1"/>
</dbReference>
<reference evidence="4" key="1">
    <citation type="journal article" date="2012" name="Science">
        <title>The Paleozoic origin of enzymatic lignin decomposition reconstructed from 31 fungal genomes.</title>
        <authorList>
            <person name="Floudas D."/>
            <person name="Binder M."/>
            <person name="Riley R."/>
            <person name="Barry K."/>
            <person name="Blanchette R.A."/>
            <person name="Henrissat B."/>
            <person name="Martinez A.T."/>
            <person name="Otillar R."/>
            <person name="Spatafora J.W."/>
            <person name="Yadav J.S."/>
            <person name="Aerts A."/>
            <person name="Benoit I."/>
            <person name="Boyd A."/>
            <person name="Carlson A."/>
            <person name="Copeland A."/>
            <person name="Coutinho P.M."/>
            <person name="de Vries R.P."/>
            <person name="Ferreira P."/>
            <person name="Findley K."/>
            <person name="Foster B."/>
            <person name="Gaskell J."/>
            <person name="Glotzer D."/>
            <person name="Gorecki P."/>
            <person name="Heitman J."/>
            <person name="Hesse C."/>
            <person name="Hori C."/>
            <person name="Igarashi K."/>
            <person name="Jurgens J.A."/>
            <person name="Kallen N."/>
            <person name="Kersten P."/>
            <person name="Kohler A."/>
            <person name="Kuees U."/>
            <person name="Kumar T.K.A."/>
            <person name="Kuo A."/>
            <person name="LaButti K."/>
            <person name="Larrondo L.F."/>
            <person name="Lindquist E."/>
            <person name="Ling A."/>
            <person name="Lombard V."/>
            <person name="Lucas S."/>
            <person name="Lundell T."/>
            <person name="Martin R."/>
            <person name="McLaughlin D.J."/>
            <person name="Morgenstern I."/>
            <person name="Morin E."/>
            <person name="Murat C."/>
            <person name="Nagy L.G."/>
            <person name="Nolan M."/>
            <person name="Ohm R.A."/>
            <person name="Patyshakuliyeva A."/>
            <person name="Rokas A."/>
            <person name="Ruiz-Duenas F.J."/>
            <person name="Sabat G."/>
            <person name="Salamov A."/>
            <person name="Samejima M."/>
            <person name="Schmutz J."/>
            <person name="Slot J.C."/>
            <person name="St John F."/>
            <person name="Stenlid J."/>
            <person name="Sun H."/>
            <person name="Sun S."/>
            <person name="Syed K."/>
            <person name="Tsang A."/>
            <person name="Wiebenga A."/>
            <person name="Young D."/>
            <person name="Pisabarro A."/>
            <person name="Eastwood D.C."/>
            <person name="Martin F."/>
            <person name="Cullen D."/>
            <person name="Grigoriev I.V."/>
            <person name="Hibbett D.S."/>
        </authorList>
    </citation>
    <scope>NUCLEOTIDE SEQUENCE [LARGE SCALE GENOMIC DNA]</scope>
    <source>
        <strain evidence="4">TFB10046</strain>
    </source>
</reference>
<dbReference type="SUPFAM" id="SSF53098">
    <property type="entry name" value="Ribonuclease H-like"/>
    <property type="match status" value="1"/>
</dbReference>
<dbReference type="PANTHER" id="PTHR37984">
    <property type="entry name" value="PROTEIN CBG26694"/>
    <property type="match status" value="1"/>
</dbReference>
<dbReference type="KEGG" id="adl:AURDEDRAFT_33892"/>
<dbReference type="InterPro" id="IPR001584">
    <property type="entry name" value="Integrase_cat-core"/>
</dbReference>
<dbReference type="InterPro" id="IPR036397">
    <property type="entry name" value="RNaseH_sf"/>
</dbReference>
<dbReference type="InterPro" id="IPR041588">
    <property type="entry name" value="Integrase_H2C2"/>
</dbReference>
<evidence type="ECO:0000256" key="1">
    <source>
        <dbReference type="ARBA" id="ARBA00022884"/>
    </source>
</evidence>
<feature type="non-terminal residue" evidence="3">
    <location>
        <position position="1"/>
    </location>
</feature>
<dbReference type="Proteomes" id="UP000006514">
    <property type="component" value="Unassembled WGS sequence"/>
</dbReference>
<dbReference type="EMBL" id="JH687865">
    <property type="protein sequence ID" value="EJD36313.1"/>
    <property type="molecule type" value="Genomic_DNA"/>
</dbReference>
<dbReference type="AlphaFoldDB" id="J0CYE0"/>
<keyword evidence="4" id="KW-1185">Reference proteome</keyword>
<dbReference type="Gene3D" id="1.10.340.70">
    <property type="match status" value="1"/>
</dbReference>
<evidence type="ECO:0000313" key="4">
    <source>
        <dbReference type="Proteomes" id="UP000006514"/>
    </source>
</evidence>
<proteinExistence type="predicted"/>
<dbReference type="PANTHER" id="PTHR37984:SF5">
    <property type="entry name" value="PROTEIN NYNRIN-LIKE"/>
    <property type="match status" value="1"/>
</dbReference>
<organism evidence="3 4">
    <name type="scientific">Auricularia subglabra (strain TFB-10046 / SS5)</name>
    <name type="common">White-rot fungus</name>
    <name type="synonym">Auricularia delicata (strain TFB10046)</name>
    <dbReference type="NCBI Taxonomy" id="717982"/>
    <lineage>
        <taxon>Eukaryota</taxon>
        <taxon>Fungi</taxon>
        <taxon>Dikarya</taxon>
        <taxon>Basidiomycota</taxon>
        <taxon>Agaricomycotina</taxon>
        <taxon>Agaricomycetes</taxon>
        <taxon>Auriculariales</taxon>
        <taxon>Auriculariaceae</taxon>
        <taxon>Auricularia</taxon>
    </lineage>
</organism>
<evidence type="ECO:0000259" key="2">
    <source>
        <dbReference type="PROSITE" id="PS50994"/>
    </source>
</evidence>
<dbReference type="Gene3D" id="3.30.420.10">
    <property type="entry name" value="Ribonuclease H-like superfamily/Ribonuclease H"/>
    <property type="match status" value="1"/>
</dbReference>